<reference evidence="2" key="2">
    <citation type="submission" date="2020-09" db="EMBL/GenBank/DDBJ databases">
        <authorList>
            <person name="Sun Q."/>
            <person name="Ohkuma M."/>
        </authorList>
    </citation>
    <scope>NUCLEOTIDE SEQUENCE</scope>
    <source>
        <strain evidence="2">JCM 5016</strain>
    </source>
</reference>
<dbReference type="Proteomes" id="UP000623010">
    <property type="component" value="Unassembled WGS sequence"/>
</dbReference>
<keyword evidence="3" id="KW-1185">Reference proteome</keyword>
<feature type="region of interest" description="Disordered" evidence="1">
    <location>
        <begin position="126"/>
        <end position="164"/>
    </location>
</feature>
<proteinExistence type="predicted"/>
<comment type="caution">
    <text evidence="2">The sequence shown here is derived from an EMBL/GenBank/DDBJ whole genome shotgun (WGS) entry which is preliminary data.</text>
</comment>
<dbReference type="AlphaFoldDB" id="A0A918QZG3"/>
<accession>A0A918QZG3</accession>
<organism evidence="2 3">
    <name type="scientific">Streptomyces echinoruber</name>
    <dbReference type="NCBI Taxonomy" id="68898"/>
    <lineage>
        <taxon>Bacteria</taxon>
        <taxon>Bacillati</taxon>
        <taxon>Actinomycetota</taxon>
        <taxon>Actinomycetes</taxon>
        <taxon>Kitasatosporales</taxon>
        <taxon>Streptomycetaceae</taxon>
        <taxon>Streptomyces</taxon>
    </lineage>
</organism>
<evidence type="ECO:0000313" key="2">
    <source>
        <dbReference type="EMBL" id="GGZ78933.1"/>
    </source>
</evidence>
<sequence>MAAASTMRLVVSGGADVDQEELDELTLQLRRRLLELDVDDVRVERSGTPVPEGAKPGGLLAVGALAVSLAPAVLRPALHLVETWLQNRPVRTVKVDVDGRTLELGHASAEQQQRLVDAFLEEIRTRAQAEENPTAPGEAAGVTRDTEVTGDTGEPPAVQEQTAP</sequence>
<evidence type="ECO:0000313" key="3">
    <source>
        <dbReference type="Proteomes" id="UP000623010"/>
    </source>
</evidence>
<protein>
    <submittedName>
        <fullName evidence="2">Uncharacterized protein</fullName>
    </submittedName>
</protein>
<dbReference type="EMBL" id="BMWH01000004">
    <property type="protein sequence ID" value="GGZ78933.1"/>
    <property type="molecule type" value="Genomic_DNA"/>
</dbReference>
<dbReference type="RefSeq" id="WP_229879316.1">
    <property type="nucleotide sequence ID" value="NZ_BMWH01000004.1"/>
</dbReference>
<gene>
    <name evidence="2" type="ORF">GCM10010389_15590</name>
</gene>
<evidence type="ECO:0000256" key="1">
    <source>
        <dbReference type="SAM" id="MobiDB-lite"/>
    </source>
</evidence>
<reference evidence="2" key="1">
    <citation type="journal article" date="2014" name="Int. J. Syst. Evol. Microbiol.">
        <title>Complete genome sequence of Corynebacterium casei LMG S-19264T (=DSM 44701T), isolated from a smear-ripened cheese.</title>
        <authorList>
            <consortium name="US DOE Joint Genome Institute (JGI-PGF)"/>
            <person name="Walter F."/>
            <person name="Albersmeier A."/>
            <person name="Kalinowski J."/>
            <person name="Ruckert C."/>
        </authorList>
    </citation>
    <scope>NUCLEOTIDE SEQUENCE</scope>
    <source>
        <strain evidence="2">JCM 5016</strain>
    </source>
</reference>
<name>A0A918QZG3_9ACTN</name>